<dbReference type="Pfam" id="PF09439">
    <property type="entry name" value="SRPRB"/>
    <property type="match status" value="1"/>
</dbReference>
<sequence>MSLPQGKVVLTDTATTPEVEPLSSLLAHPLLQDPKFVAAAGGLVVLLIFLSLFRTGKKASRRSGPTTVLLVGPSDSGKTSLFTKLVHETYIQTHTSIRPSITTFPFNSPYEDGQTKPIKLIDLPGHPRLKDELKKYVKEASAVLFVVDIQALVRNSAAVAEDLAPILVTLSNQSITTQSEPTKVLILAHKTDLLTRSSSYEIPESSLTTARARVKSILTREMDRLKATRTKSGAGGKIESLGKVAGISSSGFFAKLFGSGSTGVGLEGEDEGEDESLIWGGKGGFSWDDVEGVEITFGASGLGPVGAKKQEKEGNGLDEVKSFIWEV</sequence>
<dbReference type="OrthoDB" id="41266at2759"/>
<evidence type="ECO:0000256" key="6">
    <source>
        <dbReference type="ARBA" id="ARBA00022824"/>
    </source>
</evidence>
<evidence type="ECO:0000256" key="8">
    <source>
        <dbReference type="ARBA" id="ARBA00023134"/>
    </source>
</evidence>
<keyword evidence="4 11" id="KW-0812">Transmembrane</keyword>
<reference evidence="12 13" key="1">
    <citation type="submission" date="2013-07" db="EMBL/GenBank/DDBJ databases">
        <title>The Genome Sequence of Kwoniella mangroviensis CBS10435.</title>
        <authorList>
            <consortium name="The Broad Institute Genome Sequencing Platform"/>
            <person name="Cuomo C."/>
            <person name="Litvintseva A."/>
            <person name="Chen Y."/>
            <person name="Heitman J."/>
            <person name="Sun S."/>
            <person name="Springer D."/>
            <person name="Dromer F."/>
            <person name="Young S.K."/>
            <person name="Zeng Q."/>
            <person name="Gargeya S."/>
            <person name="Fitzgerald M."/>
            <person name="Abouelleil A."/>
            <person name="Alvarado L."/>
            <person name="Berlin A.M."/>
            <person name="Chapman S.B."/>
            <person name="Dewar J."/>
            <person name="Goldberg J."/>
            <person name="Griggs A."/>
            <person name="Gujja S."/>
            <person name="Hansen M."/>
            <person name="Howarth C."/>
            <person name="Imamovic A."/>
            <person name="Larimer J."/>
            <person name="McCowan C."/>
            <person name="Murphy C."/>
            <person name="Pearson M."/>
            <person name="Priest M."/>
            <person name="Roberts A."/>
            <person name="Saif S."/>
            <person name="Shea T."/>
            <person name="Sykes S."/>
            <person name="Wortman J."/>
            <person name="Nusbaum C."/>
            <person name="Birren B."/>
        </authorList>
    </citation>
    <scope>NUCLEOTIDE SEQUENCE [LARGE SCALE GENOMIC DNA]</scope>
    <source>
        <strain evidence="12 13">CBS 10435</strain>
    </source>
</reference>
<dbReference type="InterPro" id="IPR005225">
    <property type="entry name" value="Small_GTP-bd"/>
</dbReference>
<dbReference type="STRING" id="1331196.A0A1B9IIB4"/>
<keyword evidence="8" id="KW-0342">GTP-binding</keyword>
<dbReference type="InterPro" id="IPR027417">
    <property type="entry name" value="P-loop_NTPase"/>
</dbReference>
<evidence type="ECO:0000256" key="10">
    <source>
        <dbReference type="ARBA" id="ARBA00023170"/>
    </source>
</evidence>
<dbReference type="GO" id="GO:0043001">
    <property type="term" value="P:Golgi to plasma membrane protein transport"/>
    <property type="evidence" value="ECO:0007669"/>
    <property type="project" value="TreeGrafter"/>
</dbReference>
<dbReference type="PANTHER" id="PTHR45909">
    <property type="entry name" value="ADP-RIBOSYLATION FACTOR-RELATED PROTEIN 1"/>
    <property type="match status" value="1"/>
</dbReference>
<name>A0A1B9IIB4_9TREE</name>
<evidence type="ECO:0000256" key="1">
    <source>
        <dbReference type="ARBA" id="ARBA00004389"/>
    </source>
</evidence>
<evidence type="ECO:0000256" key="3">
    <source>
        <dbReference type="ARBA" id="ARBA00020256"/>
    </source>
</evidence>
<dbReference type="AlphaFoldDB" id="A0A1B9IIB4"/>
<keyword evidence="13" id="KW-1185">Reference proteome</keyword>
<dbReference type="Gene3D" id="3.40.50.300">
    <property type="entry name" value="P-loop containing nucleotide triphosphate hydrolases"/>
    <property type="match status" value="1"/>
</dbReference>
<keyword evidence="10 12" id="KW-0675">Receptor</keyword>
<evidence type="ECO:0000313" key="13">
    <source>
        <dbReference type="Proteomes" id="UP000092583"/>
    </source>
</evidence>
<evidence type="ECO:0000256" key="9">
    <source>
        <dbReference type="ARBA" id="ARBA00023136"/>
    </source>
</evidence>
<dbReference type="Proteomes" id="UP000092583">
    <property type="component" value="Unassembled WGS sequence"/>
</dbReference>
<accession>A0A1B9IIB4</accession>
<feature type="transmembrane region" description="Helical" evidence="11">
    <location>
        <begin position="36"/>
        <end position="53"/>
    </location>
</feature>
<keyword evidence="6" id="KW-0256">Endoplasmic reticulum</keyword>
<dbReference type="GO" id="GO:0005789">
    <property type="term" value="C:endoplasmic reticulum membrane"/>
    <property type="evidence" value="ECO:0007669"/>
    <property type="project" value="UniProtKB-SubCell"/>
</dbReference>
<evidence type="ECO:0000256" key="2">
    <source>
        <dbReference type="ARBA" id="ARBA00005619"/>
    </source>
</evidence>
<dbReference type="GO" id="GO:0005525">
    <property type="term" value="F:GTP binding"/>
    <property type="evidence" value="ECO:0007669"/>
    <property type="project" value="UniProtKB-KW"/>
</dbReference>
<dbReference type="GO" id="GO:0005794">
    <property type="term" value="C:Golgi apparatus"/>
    <property type="evidence" value="ECO:0007669"/>
    <property type="project" value="TreeGrafter"/>
</dbReference>
<dbReference type="EMBL" id="KI669467">
    <property type="protein sequence ID" value="OCF55223.1"/>
    <property type="molecule type" value="Genomic_DNA"/>
</dbReference>
<evidence type="ECO:0000256" key="11">
    <source>
        <dbReference type="SAM" id="Phobius"/>
    </source>
</evidence>
<organism evidence="12 13">
    <name type="scientific">Kwoniella mangroviensis CBS 10435</name>
    <dbReference type="NCBI Taxonomy" id="1331196"/>
    <lineage>
        <taxon>Eukaryota</taxon>
        <taxon>Fungi</taxon>
        <taxon>Dikarya</taxon>
        <taxon>Basidiomycota</taxon>
        <taxon>Agaricomycotina</taxon>
        <taxon>Tremellomycetes</taxon>
        <taxon>Tremellales</taxon>
        <taxon>Cryptococcaceae</taxon>
        <taxon>Kwoniella</taxon>
    </lineage>
</organism>
<evidence type="ECO:0000256" key="4">
    <source>
        <dbReference type="ARBA" id="ARBA00022692"/>
    </source>
</evidence>
<dbReference type="SUPFAM" id="SSF52540">
    <property type="entry name" value="P-loop containing nucleoside triphosphate hydrolases"/>
    <property type="match status" value="1"/>
</dbReference>
<evidence type="ECO:0000313" key="12">
    <source>
        <dbReference type="EMBL" id="OCF55223.1"/>
    </source>
</evidence>
<dbReference type="GO" id="GO:0003924">
    <property type="term" value="F:GTPase activity"/>
    <property type="evidence" value="ECO:0007669"/>
    <property type="project" value="TreeGrafter"/>
</dbReference>
<evidence type="ECO:0000256" key="5">
    <source>
        <dbReference type="ARBA" id="ARBA00022741"/>
    </source>
</evidence>
<dbReference type="PANTHER" id="PTHR45909:SF1">
    <property type="entry name" value="ADP-RIBOSYLATION FACTOR-RELATED PROTEIN 1"/>
    <property type="match status" value="1"/>
</dbReference>
<comment type="similarity">
    <text evidence="2">Belongs to the SRP receptor beta subunit family.</text>
</comment>
<dbReference type="InterPro" id="IPR024156">
    <property type="entry name" value="Small_GTPase_ARF"/>
</dbReference>
<dbReference type="GO" id="GO:0034067">
    <property type="term" value="P:protein localization to Golgi apparatus"/>
    <property type="evidence" value="ECO:0007669"/>
    <property type="project" value="TreeGrafter"/>
</dbReference>
<keyword evidence="7 11" id="KW-1133">Transmembrane helix</keyword>
<reference evidence="13" key="2">
    <citation type="submission" date="2013-12" db="EMBL/GenBank/DDBJ databases">
        <title>Evolution of pathogenesis and genome organization in the Tremellales.</title>
        <authorList>
            <person name="Cuomo C."/>
            <person name="Litvintseva A."/>
            <person name="Heitman J."/>
            <person name="Chen Y."/>
            <person name="Sun S."/>
            <person name="Springer D."/>
            <person name="Dromer F."/>
            <person name="Young S."/>
            <person name="Zeng Q."/>
            <person name="Chapman S."/>
            <person name="Gujja S."/>
            <person name="Saif S."/>
            <person name="Birren B."/>
        </authorList>
    </citation>
    <scope>NUCLEOTIDE SEQUENCE [LARGE SCALE GENOMIC DNA]</scope>
    <source>
        <strain evidence="13">CBS 10435</strain>
    </source>
</reference>
<dbReference type="GO" id="GO:0006886">
    <property type="term" value="P:intracellular protein transport"/>
    <property type="evidence" value="ECO:0007669"/>
    <property type="project" value="TreeGrafter"/>
</dbReference>
<gene>
    <name evidence="12" type="ORF">L486_07336</name>
</gene>
<dbReference type="InterPro" id="IPR019009">
    <property type="entry name" value="SRP_receptor_beta_su"/>
</dbReference>
<proteinExistence type="inferred from homology"/>
<protein>
    <recommendedName>
        <fullName evidence="3">Signal recognition particle receptor subunit beta</fullName>
    </recommendedName>
</protein>
<comment type="subcellular location">
    <subcellularLocation>
        <location evidence="1">Endoplasmic reticulum membrane</location>
        <topology evidence="1">Single-pass membrane protein</topology>
    </subcellularLocation>
</comment>
<keyword evidence="5" id="KW-0547">Nucleotide-binding</keyword>
<dbReference type="NCBIfam" id="TIGR00231">
    <property type="entry name" value="small_GTP"/>
    <property type="match status" value="1"/>
</dbReference>
<keyword evidence="9 11" id="KW-0472">Membrane</keyword>
<evidence type="ECO:0000256" key="7">
    <source>
        <dbReference type="ARBA" id="ARBA00022989"/>
    </source>
</evidence>